<proteinExistence type="predicted"/>
<sequence>MPITDGAVNVQEFLDMSEQCRPPQQGSCDAVPPPAPRSITLDAFLAPRSGIHQLKKDINDLQPSGTHPRAQEDTMTEGNQEFTISAGMLTDAQNSFAAGTEKFPES</sequence>
<comment type="caution">
    <text evidence="1">The sequence shown here is derived from an EMBL/GenBank/DDBJ whole genome shotgun (WGS) entry which is preliminary data.</text>
</comment>
<dbReference type="Proteomes" id="UP001189429">
    <property type="component" value="Unassembled WGS sequence"/>
</dbReference>
<gene>
    <name evidence="1" type="ORF">PCOR1329_LOCUS11557</name>
</gene>
<feature type="non-terminal residue" evidence="1">
    <location>
        <position position="106"/>
    </location>
</feature>
<keyword evidence="2" id="KW-1185">Reference proteome</keyword>
<accession>A0ABN9QFX1</accession>
<evidence type="ECO:0000313" key="2">
    <source>
        <dbReference type="Proteomes" id="UP001189429"/>
    </source>
</evidence>
<name>A0ABN9QFX1_9DINO</name>
<organism evidence="1 2">
    <name type="scientific">Prorocentrum cordatum</name>
    <dbReference type="NCBI Taxonomy" id="2364126"/>
    <lineage>
        <taxon>Eukaryota</taxon>
        <taxon>Sar</taxon>
        <taxon>Alveolata</taxon>
        <taxon>Dinophyceae</taxon>
        <taxon>Prorocentrales</taxon>
        <taxon>Prorocentraceae</taxon>
        <taxon>Prorocentrum</taxon>
    </lineage>
</organism>
<reference evidence="1" key="1">
    <citation type="submission" date="2023-10" db="EMBL/GenBank/DDBJ databases">
        <authorList>
            <person name="Chen Y."/>
            <person name="Shah S."/>
            <person name="Dougan E. K."/>
            <person name="Thang M."/>
            <person name="Chan C."/>
        </authorList>
    </citation>
    <scope>NUCLEOTIDE SEQUENCE [LARGE SCALE GENOMIC DNA]</scope>
</reference>
<evidence type="ECO:0000313" key="1">
    <source>
        <dbReference type="EMBL" id="CAK0804880.1"/>
    </source>
</evidence>
<protein>
    <submittedName>
        <fullName evidence="1">Uncharacterized protein</fullName>
    </submittedName>
</protein>
<dbReference type="EMBL" id="CAUYUJ010003336">
    <property type="protein sequence ID" value="CAK0804880.1"/>
    <property type="molecule type" value="Genomic_DNA"/>
</dbReference>